<dbReference type="InterPro" id="IPR019627">
    <property type="entry name" value="YAcAr"/>
</dbReference>
<keyword evidence="4" id="KW-1185">Reference proteome</keyword>
<sequence length="415" mass="46251">MARARAPAERRPLTMRRSGLQRVGQVSSPRRLFRASACCENRSPLFGPMRQPALLAGQETLPQPPGAQAGPLRCARGSGPPAAWTGIAVRPREARPKPTETIMNLTLPIDDTFEPHHASSPTDRVIYEIQVFGYRPFQDEPDPRPLPEEPTVQSALTTMFDALFEMLGDTRLEPDLEDLLWSTVNLFHRAGERIQRELQRNEDAQRTGQREQDGSEVKSVELERLIAEGITLLERRNAFEFMRDYAADLFEAETGSAWRPRTGSKVNHANMTAAMIDSRDFLSARRHAENTVLIPAGTKIAFGGGMDYNDHDRIWAALDKAHAKHADMILLHGGSPKGAERIAACWAEARKVTQIAFKPDWNKHAKAAPFRRNDEMLSVMPSGVIVFPGSGITDNLRDKARRLGINVWELKGDGA</sequence>
<accession>N6TYW3</accession>
<evidence type="ECO:0000256" key="1">
    <source>
        <dbReference type="SAM" id="MobiDB-lite"/>
    </source>
</evidence>
<name>N6TYW3_9HYPH</name>
<dbReference type="EMBL" id="AQHN01000083">
    <property type="protein sequence ID" value="ENN85564.1"/>
    <property type="molecule type" value="Genomic_DNA"/>
</dbReference>
<evidence type="ECO:0000313" key="4">
    <source>
        <dbReference type="Proteomes" id="UP000012429"/>
    </source>
</evidence>
<evidence type="ECO:0000259" key="2">
    <source>
        <dbReference type="Pfam" id="PF10686"/>
    </source>
</evidence>
<feature type="domain" description="YspA cpYpsA-related SLOG" evidence="2">
    <location>
        <begin position="298"/>
        <end position="364"/>
    </location>
</feature>
<organism evidence="3 4">
    <name type="scientific">Rhizobium freirei PRF 81</name>
    <dbReference type="NCBI Taxonomy" id="363754"/>
    <lineage>
        <taxon>Bacteria</taxon>
        <taxon>Pseudomonadati</taxon>
        <taxon>Pseudomonadota</taxon>
        <taxon>Alphaproteobacteria</taxon>
        <taxon>Hyphomicrobiales</taxon>
        <taxon>Rhizobiaceae</taxon>
        <taxon>Rhizobium/Agrobacterium group</taxon>
        <taxon>Rhizobium</taxon>
    </lineage>
</organism>
<dbReference type="STRING" id="363754.RHSP_06743"/>
<feature type="region of interest" description="Disordered" evidence="1">
    <location>
        <begin position="1"/>
        <end position="27"/>
    </location>
</feature>
<evidence type="ECO:0000313" key="3">
    <source>
        <dbReference type="EMBL" id="ENN85564.1"/>
    </source>
</evidence>
<dbReference type="AlphaFoldDB" id="N6TYW3"/>
<gene>
    <name evidence="3" type="ORF">RHSP_06743</name>
</gene>
<dbReference type="PATRIC" id="fig|363754.4.peg.4828"/>
<feature type="compositionally biased region" description="Basic and acidic residues" evidence="1">
    <location>
        <begin position="1"/>
        <end position="12"/>
    </location>
</feature>
<dbReference type="Proteomes" id="UP000012429">
    <property type="component" value="Unassembled WGS sequence"/>
</dbReference>
<comment type="caution">
    <text evidence="3">The sequence shown here is derived from an EMBL/GenBank/DDBJ whole genome shotgun (WGS) entry which is preliminary data.</text>
</comment>
<protein>
    <recommendedName>
        <fullName evidence="2">YspA cpYpsA-related SLOG domain-containing protein</fullName>
    </recommendedName>
</protein>
<proteinExistence type="predicted"/>
<dbReference type="Pfam" id="PF10686">
    <property type="entry name" value="YAcAr"/>
    <property type="match status" value="1"/>
</dbReference>
<reference evidence="3 4" key="1">
    <citation type="journal article" date="2012" name="BMC Genomics">
        <title>Genomic basis of broad host range and environmental adaptability of Rhizobium tropici CIAT 899 and Rhizobium sp. PRF 81 which are used in inoculants for common bean (Phaseolus vulgaris L.).</title>
        <authorList>
            <person name="Ormeno-Orrillo E."/>
            <person name="Menna P."/>
            <person name="Almeida L.G."/>
            <person name="Ollero F.J."/>
            <person name="Nicolas M.F."/>
            <person name="Pains Rodrigues E."/>
            <person name="Shigueyoshi Nakatani A."/>
            <person name="Silva Batista J.S."/>
            <person name="Oliveira Chueire L.M."/>
            <person name="Souza R.C."/>
            <person name="Ribeiro Vasconcelos A.T."/>
            <person name="Megias M."/>
            <person name="Hungria M."/>
            <person name="Martinez-Romero E."/>
        </authorList>
    </citation>
    <scope>NUCLEOTIDE SEQUENCE [LARGE SCALE GENOMIC DNA]</scope>
    <source>
        <strain evidence="3 4">PRF 81</strain>
    </source>
</reference>